<dbReference type="PROSITE" id="PS51176">
    <property type="entry name" value="PDH_ADH"/>
    <property type="match status" value="1"/>
</dbReference>
<evidence type="ECO:0000256" key="9">
    <source>
        <dbReference type="ARBA" id="ARBA00049260"/>
    </source>
</evidence>
<evidence type="ECO:0000256" key="3">
    <source>
        <dbReference type="ARBA" id="ARBA00012068"/>
    </source>
</evidence>
<keyword evidence="5" id="KW-0827">Tyrosine biosynthesis</keyword>
<evidence type="ECO:0000313" key="12">
    <source>
        <dbReference type="EMBL" id="USS88280.1"/>
    </source>
</evidence>
<dbReference type="PANTHER" id="PTHR21363">
    <property type="entry name" value="PREPHENATE DEHYDROGENASE"/>
    <property type="match status" value="1"/>
</dbReference>
<protein>
    <recommendedName>
        <fullName evidence="4">Prephenate dehydrogenase</fullName>
        <ecNumber evidence="3">1.3.1.12</ecNumber>
    </recommendedName>
</protein>
<dbReference type="CDD" id="cd04909">
    <property type="entry name" value="ACT_PDH-BS"/>
    <property type="match status" value="1"/>
</dbReference>
<evidence type="ECO:0000256" key="5">
    <source>
        <dbReference type="ARBA" id="ARBA00022498"/>
    </source>
</evidence>
<dbReference type="EMBL" id="CP097118">
    <property type="protein sequence ID" value="USS88280.1"/>
    <property type="molecule type" value="Genomic_DNA"/>
</dbReference>
<dbReference type="SUPFAM" id="SSF55021">
    <property type="entry name" value="ACT-like"/>
    <property type="match status" value="1"/>
</dbReference>
<accession>A0ABY5BUF2</accession>
<dbReference type="InterPro" id="IPR036291">
    <property type="entry name" value="NAD(P)-bd_dom_sf"/>
</dbReference>
<dbReference type="InterPro" id="IPR046826">
    <property type="entry name" value="PDH_N"/>
</dbReference>
<evidence type="ECO:0000259" key="11">
    <source>
        <dbReference type="PROSITE" id="PS51671"/>
    </source>
</evidence>
<dbReference type="SUPFAM" id="SSF48179">
    <property type="entry name" value="6-phosphogluconate dehydrogenase C-terminal domain-like"/>
    <property type="match status" value="1"/>
</dbReference>
<dbReference type="InterPro" id="IPR045865">
    <property type="entry name" value="ACT-like_dom_sf"/>
</dbReference>
<dbReference type="Gene3D" id="3.30.70.260">
    <property type="match status" value="1"/>
</dbReference>
<dbReference type="EC" id="1.3.1.12" evidence="3"/>
<evidence type="ECO:0000259" key="10">
    <source>
        <dbReference type="PROSITE" id="PS51176"/>
    </source>
</evidence>
<sequence>MTTVFIHGFGLLGSSLARALRQGPEPVTIIGSDQDSNQLDYAQAEHLLDRVSAGLKLAAHAEVIILATPVDQIKRTLRELAQLPLQANVIVTDVGSTKQSVVDASRCLEASPAVFVGGHPMAGSHKTGARAGRADLFENAFYFQTPQTEAERAAAVRLKHLLAGTKAKFVQVTPKRHDYLVGQVSHVPHVLAAGLVNESNQALQSDSLGLRVAAGGFKSMTRIAAADPTMWQSILLNNGEIVSEQLTAYMKTLQEIQAAIDQQDGPALFSFFDRAQHSRRQLEQQTDNQGAGFYDLFLDIPDQPGTLAQVTKLVAQANLNLVNLQILEVREDVNGILQLTFSTAADAQQAAKRLSPHYHIVRRD</sequence>
<dbReference type="InterPro" id="IPR003099">
    <property type="entry name" value="Prephen_DH"/>
</dbReference>
<dbReference type="PANTHER" id="PTHR21363:SF0">
    <property type="entry name" value="PREPHENATE DEHYDROGENASE [NADP(+)]"/>
    <property type="match status" value="1"/>
</dbReference>
<evidence type="ECO:0000256" key="2">
    <source>
        <dbReference type="ARBA" id="ARBA00007964"/>
    </source>
</evidence>
<dbReference type="InterPro" id="IPR008927">
    <property type="entry name" value="6-PGluconate_DH-like_C_sf"/>
</dbReference>
<dbReference type="GO" id="GO:0008977">
    <property type="term" value="F:prephenate dehydrogenase (NAD+) activity"/>
    <property type="evidence" value="ECO:0007669"/>
    <property type="project" value="UniProtKB-EC"/>
</dbReference>
<dbReference type="InterPro" id="IPR050812">
    <property type="entry name" value="Preph/Arog_dehydrog"/>
</dbReference>
<dbReference type="Gene3D" id="1.10.3660.10">
    <property type="entry name" value="6-phosphogluconate dehydrogenase C-terminal like domain"/>
    <property type="match status" value="1"/>
</dbReference>
<feature type="domain" description="Prephenate/arogenate dehydrogenase" evidence="10">
    <location>
        <begin position="1"/>
        <end position="290"/>
    </location>
</feature>
<reference evidence="12" key="1">
    <citation type="submission" date="2022-05" db="EMBL/GenBank/DDBJ databases">
        <authorList>
            <person name="Oliphant S.A."/>
            <person name="Watson-Haigh N.S."/>
            <person name="Sumby K.M."/>
            <person name="Gardner J.M."/>
            <person name="Jiranek V."/>
        </authorList>
    </citation>
    <scope>NUCLEOTIDE SEQUENCE</scope>
    <source>
        <strain evidence="12">KI11_C11</strain>
    </source>
</reference>
<evidence type="ECO:0000256" key="6">
    <source>
        <dbReference type="ARBA" id="ARBA00023002"/>
    </source>
</evidence>
<feature type="domain" description="ACT" evidence="11">
    <location>
        <begin position="295"/>
        <end position="364"/>
    </location>
</feature>
<dbReference type="Pfam" id="PF20463">
    <property type="entry name" value="PDH_C"/>
    <property type="match status" value="1"/>
</dbReference>
<evidence type="ECO:0000256" key="1">
    <source>
        <dbReference type="ARBA" id="ARBA00005067"/>
    </source>
</evidence>
<keyword evidence="7" id="KW-0520">NAD</keyword>
<gene>
    <name evidence="12" type="ORF">M3M39_02020</name>
</gene>
<keyword evidence="13" id="KW-1185">Reference proteome</keyword>
<evidence type="ECO:0000313" key="13">
    <source>
        <dbReference type="Proteomes" id="UP001057025"/>
    </source>
</evidence>
<dbReference type="InterPro" id="IPR002912">
    <property type="entry name" value="ACT_dom"/>
</dbReference>
<evidence type="ECO:0000256" key="8">
    <source>
        <dbReference type="ARBA" id="ARBA00023141"/>
    </source>
</evidence>
<keyword evidence="6 12" id="KW-0560">Oxidoreductase</keyword>
<evidence type="ECO:0000256" key="4">
    <source>
        <dbReference type="ARBA" id="ARBA00016891"/>
    </source>
</evidence>
<organism evidence="12 13">
    <name type="scientific">Fructilactobacillus hinvesii</name>
    <dbReference type="NCBI Taxonomy" id="2940300"/>
    <lineage>
        <taxon>Bacteria</taxon>
        <taxon>Bacillati</taxon>
        <taxon>Bacillota</taxon>
        <taxon>Bacilli</taxon>
        <taxon>Lactobacillales</taxon>
        <taxon>Lactobacillaceae</taxon>
        <taxon>Fructilactobacillus</taxon>
    </lineage>
</organism>
<keyword evidence="8" id="KW-0057">Aromatic amino acid biosynthesis</keyword>
<keyword evidence="8" id="KW-0028">Amino-acid biosynthesis</keyword>
<dbReference type="RefSeq" id="WP_252797566.1">
    <property type="nucleotide sequence ID" value="NZ_CP097118.1"/>
</dbReference>
<dbReference type="PROSITE" id="PS51671">
    <property type="entry name" value="ACT"/>
    <property type="match status" value="1"/>
</dbReference>
<name>A0ABY5BUF2_9LACO</name>
<dbReference type="NCBIfam" id="NF005107">
    <property type="entry name" value="PRK06545.1-5"/>
    <property type="match status" value="1"/>
</dbReference>
<comment type="similarity">
    <text evidence="2">Belongs to the prephenate/arogenate dehydrogenase family.</text>
</comment>
<dbReference type="Proteomes" id="UP001057025">
    <property type="component" value="Chromosome"/>
</dbReference>
<dbReference type="Pfam" id="PF02153">
    <property type="entry name" value="PDH_N"/>
    <property type="match status" value="1"/>
</dbReference>
<comment type="catalytic activity">
    <reaction evidence="9">
        <text>prephenate + NAD(+) = 3-(4-hydroxyphenyl)pyruvate + CO2 + NADH</text>
        <dbReference type="Rhea" id="RHEA:13869"/>
        <dbReference type="ChEBI" id="CHEBI:16526"/>
        <dbReference type="ChEBI" id="CHEBI:29934"/>
        <dbReference type="ChEBI" id="CHEBI:36242"/>
        <dbReference type="ChEBI" id="CHEBI:57540"/>
        <dbReference type="ChEBI" id="CHEBI:57945"/>
        <dbReference type="EC" id="1.3.1.12"/>
    </reaction>
</comment>
<dbReference type="SUPFAM" id="SSF51735">
    <property type="entry name" value="NAD(P)-binding Rossmann-fold domains"/>
    <property type="match status" value="1"/>
</dbReference>
<proteinExistence type="inferred from homology"/>
<dbReference type="Gene3D" id="3.40.50.720">
    <property type="entry name" value="NAD(P)-binding Rossmann-like Domain"/>
    <property type="match status" value="1"/>
</dbReference>
<dbReference type="InterPro" id="IPR046825">
    <property type="entry name" value="PDH_C"/>
</dbReference>
<evidence type="ECO:0000256" key="7">
    <source>
        <dbReference type="ARBA" id="ARBA00023027"/>
    </source>
</evidence>
<comment type="pathway">
    <text evidence="1">Amino-acid biosynthesis; L-tyrosine biosynthesis; (4-hydroxyphenyl)pyruvate from prephenate (NAD(+) route): step 1/1.</text>
</comment>